<dbReference type="Proteomes" id="UP000789405">
    <property type="component" value="Unassembled WGS sequence"/>
</dbReference>
<evidence type="ECO:0000313" key="4">
    <source>
        <dbReference type="Proteomes" id="UP000789405"/>
    </source>
</evidence>
<evidence type="ECO:0000313" key="3">
    <source>
        <dbReference type="EMBL" id="CAG8489537.1"/>
    </source>
</evidence>
<feature type="transmembrane region" description="Helical" evidence="2">
    <location>
        <begin position="6"/>
        <end position="26"/>
    </location>
</feature>
<gene>
    <name evidence="3" type="ORF">DERYTH_LOCUS2342</name>
</gene>
<evidence type="ECO:0000256" key="1">
    <source>
        <dbReference type="SAM" id="MobiDB-lite"/>
    </source>
</evidence>
<protein>
    <submittedName>
        <fullName evidence="3">20494_t:CDS:1</fullName>
    </submittedName>
</protein>
<reference evidence="3" key="1">
    <citation type="submission" date="2021-06" db="EMBL/GenBank/DDBJ databases">
        <authorList>
            <person name="Kallberg Y."/>
            <person name="Tangrot J."/>
            <person name="Rosling A."/>
        </authorList>
    </citation>
    <scope>NUCLEOTIDE SEQUENCE</scope>
    <source>
        <strain evidence="3">MA453B</strain>
    </source>
</reference>
<sequence>MLHFLYIYVYNFEIYHIKVLIIVIFFQISDAISKSNSQNKNNNDGQIPEASRIDSSEESASDESIIEYSYNKKRKKAKVKKSVGRPEDPVNKEYIKLGIRDKHGHVAIKCKYCKEIAQRGQPSEKSHLALECKDVPGDIKKKYLHIITNSKSSKKKMKIEIQSKITDKFQSTHIDQSQENLINKALTRFFTCCRIPFWIVESLFFIDLLKNLNVGYKPPSRRTLILDGWTSGLHHSYYAFVIITPDRYQYIHSVQDFSSYSHTGSFLLNEIIEEIGPEKFRAVVSDGATAMQLAKNLIIEDDPRALNKKLRGYVTSREFWANIKCLHKVLEPAKIAVKTVESLNIKFADVFLILIKMANIIKAMPLTDTTLERLEF</sequence>
<proteinExistence type="predicted"/>
<comment type="caution">
    <text evidence="3">The sequence shown here is derived from an EMBL/GenBank/DDBJ whole genome shotgun (WGS) entry which is preliminary data.</text>
</comment>
<feature type="region of interest" description="Disordered" evidence="1">
    <location>
        <begin position="36"/>
        <end position="58"/>
    </location>
</feature>
<evidence type="ECO:0000256" key="2">
    <source>
        <dbReference type="SAM" id="Phobius"/>
    </source>
</evidence>
<dbReference type="EMBL" id="CAJVPY010000735">
    <property type="protein sequence ID" value="CAG8489537.1"/>
    <property type="molecule type" value="Genomic_DNA"/>
</dbReference>
<dbReference type="InterPro" id="IPR012337">
    <property type="entry name" value="RNaseH-like_sf"/>
</dbReference>
<name>A0A9N8ZF64_9GLOM</name>
<keyword evidence="2" id="KW-0812">Transmembrane</keyword>
<dbReference type="AlphaFoldDB" id="A0A9N8ZF64"/>
<dbReference type="SUPFAM" id="SSF53098">
    <property type="entry name" value="Ribonuclease H-like"/>
    <property type="match status" value="1"/>
</dbReference>
<keyword evidence="2" id="KW-1133">Transmembrane helix</keyword>
<organism evidence="3 4">
    <name type="scientific">Dentiscutata erythropus</name>
    <dbReference type="NCBI Taxonomy" id="1348616"/>
    <lineage>
        <taxon>Eukaryota</taxon>
        <taxon>Fungi</taxon>
        <taxon>Fungi incertae sedis</taxon>
        <taxon>Mucoromycota</taxon>
        <taxon>Glomeromycotina</taxon>
        <taxon>Glomeromycetes</taxon>
        <taxon>Diversisporales</taxon>
        <taxon>Gigasporaceae</taxon>
        <taxon>Dentiscutata</taxon>
    </lineage>
</organism>
<keyword evidence="4" id="KW-1185">Reference proteome</keyword>
<dbReference type="OrthoDB" id="2412736at2759"/>
<keyword evidence="2" id="KW-0472">Membrane</keyword>
<accession>A0A9N8ZF64</accession>